<evidence type="ECO:0000313" key="5">
    <source>
        <dbReference type="EMBL" id="CAA9555821.1"/>
    </source>
</evidence>
<dbReference type="EMBL" id="CADCWO010000018">
    <property type="protein sequence ID" value="CAA9555821.1"/>
    <property type="molecule type" value="Genomic_DNA"/>
</dbReference>
<evidence type="ECO:0000256" key="2">
    <source>
        <dbReference type="PIRSR" id="PIRSR605511-1"/>
    </source>
</evidence>
<dbReference type="SUPFAM" id="SSF63829">
    <property type="entry name" value="Calcium-dependent phosphotriesterase"/>
    <property type="match status" value="1"/>
</dbReference>
<gene>
    <name evidence="5" type="ORF">AVDCRST_MAG81-174</name>
</gene>
<dbReference type="Gene3D" id="2.120.10.30">
    <property type="entry name" value="TolB, C-terminal domain"/>
    <property type="match status" value="1"/>
</dbReference>
<keyword evidence="5" id="KW-0378">Hydrolase</keyword>
<sequence>MSLIQSSVQNVLAARARLGECPLWDETNQRLYWVDIYNQRVHEFDPTSGRDRYFDMDSVVSAIALTSSAQLLVALRDRLVFLNLQTGSIEHLCQIEFSHSDTRLNDGKCDSKGRFWVGSVSEVSGQAALYRYDPDSSLHLMETGLSISNGLGWSPDWATFYLTDSAQHKIFAYRFDAETGSICDRRVLVDLSNEAVEPDGLAIDQQGHLWSALWDGWCIVCFNSVGQEIFRVKMPVQRPTCPTFGGTNLTDLYITSASVGLSQKEIQQGFYAGDLFRLSTVSPGMAALRFLIRHE</sequence>
<protein>
    <submittedName>
        <fullName evidence="5">Gluconolactonase</fullName>
        <ecNumber evidence="5">3.1.1.17</ecNumber>
    </submittedName>
</protein>
<proteinExistence type="inferred from homology"/>
<dbReference type="PANTHER" id="PTHR10907:SF47">
    <property type="entry name" value="REGUCALCIN"/>
    <property type="match status" value="1"/>
</dbReference>
<evidence type="ECO:0000256" key="1">
    <source>
        <dbReference type="ARBA" id="ARBA00008853"/>
    </source>
</evidence>
<evidence type="ECO:0000259" key="4">
    <source>
        <dbReference type="Pfam" id="PF08450"/>
    </source>
</evidence>
<dbReference type="GO" id="GO:0005509">
    <property type="term" value="F:calcium ion binding"/>
    <property type="evidence" value="ECO:0007669"/>
    <property type="project" value="TreeGrafter"/>
</dbReference>
<dbReference type="InterPro" id="IPR011042">
    <property type="entry name" value="6-blade_b-propeller_TolB-like"/>
</dbReference>
<dbReference type="PRINTS" id="PR01790">
    <property type="entry name" value="SMP30FAMILY"/>
</dbReference>
<organism evidence="5">
    <name type="scientific">uncultured Synechococcales cyanobacterium</name>
    <dbReference type="NCBI Taxonomy" id="1936017"/>
    <lineage>
        <taxon>Bacteria</taxon>
        <taxon>Bacillati</taxon>
        <taxon>Cyanobacteriota</taxon>
        <taxon>Cyanophyceae</taxon>
        <taxon>Synechococcales</taxon>
        <taxon>environmental samples</taxon>
    </lineage>
</organism>
<feature type="binding site" evidence="3">
    <location>
        <position position="199"/>
    </location>
    <ligand>
        <name>a divalent metal cation</name>
        <dbReference type="ChEBI" id="CHEBI:60240"/>
    </ligand>
</feature>
<dbReference type="InterPro" id="IPR013658">
    <property type="entry name" value="SGL"/>
</dbReference>
<comment type="cofactor">
    <cofactor evidence="3">
        <name>Zn(2+)</name>
        <dbReference type="ChEBI" id="CHEBI:29105"/>
    </cofactor>
    <text evidence="3">Binds 1 divalent metal cation per subunit.</text>
</comment>
<feature type="binding site" evidence="3">
    <location>
        <position position="103"/>
    </location>
    <ligand>
        <name>substrate</name>
    </ligand>
</feature>
<evidence type="ECO:0000256" key="3">
    <source>
        <dbReference type="PIRSR" id="PIRSR605511-2"/>
    </source>
</evidence>
<feature type="binding site" evidence="3">
    <location>
        <position position="105"/>
    </location>
    <ligand>
        <name>substrate</name>
    </ligand>
</feature>
<dbReference type="PANTHER" id="PTHR10907">
    <property type="entry name" value="REGUCALCIN"/>
    <property type="match status" value="1"/>
</dbReference>
<accession>A0A6J4UP22</accession>
<dbReference type="AlphaFoldDB" id="A0A6J4UP22"/>
<comment type="similarity">
    <text evidence="1">Belongs to the SMP-30/CGR1 family.</text>
</comment>
<feature type="binding site" evidence="3">
    <location>
        <position position="20"/>
    </location>
    <ligand>
        <name>a divalent metal cation</name>
        <dbReference type="ChEBI" id="CHEBI:60240"/>
    </ligand>
</feature>
<feature type="domain" description="SMP-30/Gluconolactonase/LRE-like region" evidence="4">
    <location>
        <begin position="18"/>
        <end position="258"/>
    </location>
</feature>
<feature type="active site" description="Proton donor/acceptor" evidence="2">
    <location>
        <position position="199"/>
    </location>
</feature>
<name>A0A6J4UP22_9CYAN</name>
<dbReference type="GO" id="GO:0004341">
    <property type="term" value="F:gluconolactonase activity"/>
    <property type="evidence" value="ECO:0007669"/>
    <property type="project" value="UniProtKB-EC"/>
</dbReference>
<keyword evidence="3" id="KW-0479">Metal-binding</keyword>
<dbReference type="EC" id="3.1.1.17" evidence="5"/>
<dbReference type="Pfam" id="PF08450">
    <property type="entry name" value="SGL"/>
    <property type="match status" value="1"/>
</dbReference>
<feature type="binding site" evidence="3">
    <location>
        <position position="149"/>
    </location>
    <ligand>
        <name>a divalent metal cation</name>
        <dbReference type="ChEBI" id="CHEBI:60240"/>
    </ligand>
</feature>
<keyword evidence="3" id="KW-0862">Zinc</keyword>
<reference evidence="5" key="1">
    <citation type="submission" date="2020-02" db="EMBL/GenBank/DDBJ databases">
        <authorList>
            <person name="Meier V. D."/>
        </authorList>
    </citation>
    <scope>NUCLEOTIDE SEQUENCE</scope>
    <source>
        <strain evidence="5">AVDCRST_MAG81</strain>
    </source>
</reference>
<dbReference type="InterPro" id="IPR005511">
    <property type="entry name" value="SMP-30"/>
</dbReference>
<dbReference type="GO" id="GO:0019853">
    <property type="term" value="P:L-ascorbic acid biosynthetic process"/>
    <property type="evidence" value="ECO:0007669"/>
    <property type="project" value="TreeGrafter"/>
</dbReference>